<dbReference type="Pfam" id="PF20434">
    <property type="entry name" value="BD-FAE"/>
    <property type="match status" value="1"/>
</dbReference>
<dbReference type="InterPro" id="IPR049492">
    <property type="entry name" value="BD-FAE-like_dom"/>
</dbReference>
<dbReference type="PANTHER" id="PTHR48081:SF6">
    <property type="entry name" value="PEPTIDASE S9 PROLYL OLIGOPEPTIDASE CATALYTIC DOMAIN-CONTAINING PROTEIN"/>
    <property type="match status" value="1"/>
</dbReference>
<evidence type="ECO:0000256" key="2">
    <source>
        <dbReference type="SAM" id="SignalP"/>
    </source>
</evidence>
<dbReference type="AlphaFoldDB" id="A0A366LFG7"/>
<dbReference type="InterPro" id="IPR050300">
    <property type="entry name" value="GDXG_lipolytic_enzyme"/>
</dbReference>
<comment type="caution">
    <text evidence="4">The sequence shown here is derived from an EMBL/GenBank/DDBJ whole genome shotgun (WGS) entry which is preliminary data.</text>
</comment>
<dbReference type="EMBL" id="QNQU01000001">
    <property type="protein sequence ID" value="RBQ11882.1"/>
    <property type="molecule type" value="Genomic_DNA"/>
</dbReference>
<dbReference type="InterPro" id="IPR029058">
    <property type="entry name" value="AB_hydrolase_fold"/>
</dbReference>
<dbReference type="OrthoDB" id="9794725at2"/>
<dbReference type="GO" id="GO:0016787">
    <property type="term" value="F:hydrolase activity"/>
    <property type="evidence" value="ECO:0007669"/>
    <property type="project" value="UniProtKB-KW"/>
</dbReference>
<dbReference type="Gene3D" id="3.40.50.1820">
    <property type="entry name" value="alpha/beta hydrolase"/>
    <property type="match status" value="1"/>
</dbReference>
<accession>A0A366LFG7</accession>
<evidence type="ECO:0000256" key="1">
    <source>
        <dbReference type="ARBA" id="ARBA00022801"/>
    </source>
</evidence>
<keyword evidence="1 4" id="KW-0378">Hydrolase</keyword>
<proteinExistence type="predicted"/>
<dbReference type="RefSeq" id="WP_113946961.1">
    <property type="nucleotide sequence ID" value="NZ_QNQU01000001.1"/>
</dbReference>
<name>A0A366LFG7_9SPHI</name>
<dbReference type="Proteomes" id="UP000252081">
    <property type="component" value="Unassembled WGS sequence"/>
</dbReference>
<organism evidence="4 5">
    <name type="scientific">Pedobacter miscanthi</name>
    <dbReference type="NCBI Taxonomy" id="2259170"/>
    <lineage>
        <taxon>Bacteria</taxon>
        <taxon>Pseudomonadati</taxon>
        <taxon>Bacteroidota</taxon>
        <taxon>Sphingobacteriia</taxon>
        <taxon>Sphingobacteriales</taxon>
        <taxon>Sphingobacteriaceae</taxon>
        <taxon>Pedobacter</taxon>
    </lineage>
</organism>
<reference evidence="4 5" key="1">
    <citation type="submission" date="2018-07" db="EMBL/GenBank/DDBJ databases">
        <title>A draft genome of a endophytic bacteria, a new species of Pedobacter.</title>
        <authorList>
            <person name="Zhang Z.D."/>
            <person name="Chen Z.J."/>
        </authorList>
    </citation>
    <scope>NUCLEOTIDE SEQUENCE [LARGE SCALE GENOMIC DNA]</scope>
    <source>
        <strain evidence="4 5">RS10</strain>
    </source>
</reference>
<feature type="domain" description="BD-FAE-like" evidence="3">
    <location>
        <begin position="59"/>
        <end position="258"/>
    </location>
</feature>
<gene>
    <name evidence="4" type="ORF">DRW42_01005</name>
</gene>
<evidence type="ECO:0000313" key="4">
    <source>
        <dbReference type="EMBL" id="RBQ11882.1"/>
    </source>
</evidence>
<sequence length="303" mass="33660">MKWHYLIFLLCCSVIVKAQQEFNLYSGKIPNSKGCEVKEIWTEEKGKRGTVKKVTVPTLKVFMPQNTGINRPAVIICPGGGYGNLSIFDGGYETAAELSKAGIVAFVLKYRLSDSLCNKNNGLIALQDAQQAISLVRKNAAKYGVNPNKIGYVGFSAGGHLAAMASTHYNDKQVDSDISLRPDFTILAYPIISFRDSLTAPGSKTRINLLGKNITQEQIRWYSPELNVNNQTPPAFLIHASDDQTALVENSLSYYEALHKRNIPATIKIYQKGGHGFANYNKAEDDHWLPQAVKWLKMNNFLN</sequence>
<feature type="signal peptide" evidence="2">
    <location>
        <begin position="1"/>
        <end position="18"/>
    </location>
</feature>
<dbReference type="PANTHER" id="PTHR48081">
    <property type="entry name" value="AB HYDROLASE SUPERFAMILY PROTEIN C4A8.06C"/>
    <property type="match status" value="1"/>
</dbReference>
<protein>
    <submittedName>
        <fullName evidence="4">Alpha/beta hydrolase</fullName>
    </submittedName>
</protein>
<evidence type="ECO:0000259" key="3">
    <source>
        <dbReference type="Pfam" id="PF20434"/>
    </source>
</evidence>
<evidence type="ECO:0000313" key="5">
    <source>
        <dbReference type="Proteomes" id="UP000252081"/>
    </source>
</evidence>
<keyword evidence="2" id="KW-0732">Signal</keyword>
<feature type="chain" id="PRO_5016736136" evidence="2">
    <location>
        <begin position="19"/>
        <end position="303"/>
    </location>
</feature>
<dbReference type="SUPFAM" id="SSF53474">
    <property type="entry name" value="alpha/beta-Hydrolases"/>
    <property type="match status" value="1"/>
</dbReference>
<keyword evidence="5" id="KW-1185">Reference proteome</keyword>